<dbReference type="Pfam" id="PF11716">
    <property type="entry name" value="MDMPI_N"/>
    <property type="match status" value="1"/>
</dbReference>
<dbReference type="InterPro" id="IPR034660">
    <property type="entry name" value="DinB/YfiT-like"/>
</dbReference>
<dbReference type="GO" id="GO:0046872">
    <property type="term" value="F:metal ion binding"/>
    <property type="evidence" value="ECO:0007669"/>
    <property type="project" value="InterPro"/>
</dbReference>
<dbReference type="NCBIfam" id="TIGR03083">
    <property type="entry name" value="maleylpyruvate isomerase family mycothiol-dependent enzyme"/>
    <property type="match status" value="1"/>
</dbReference>
<sequence length="268" mass="28746">MSHNGIKGMQAAGQDLLDAAGRLTDEQWRAPSAAGGWSVQDVFIHVGSLLELLQAAVAGAESPPLGVEELNEMIVAQRRSWTPSETVQFLRNQLDAAVRTFTPLQDEPAASTIVPMLDLGSYPVHAIVDMFTFDLTTHLHFDVLAPRGPVPLPHALDDVRLVPSVAWLLGGIPQMQPDLADHLPAPIRLRLTGPGGRDVVLSAAPHGGVDVNAPEAGASEREAVAATVTSRTSDFMAWSTQRLPWRELVRVDGDESVAAEFLNALNLI</sequence>
<keyword evidence="3" id="KW-1185">Reference proteome</keyword>
<dbReference type="RefSeq" id="WP_170063154.1">
    <property type="nucleotide sequence ID" value="NZ_AP018164.1"/>
</dbReference>
<proteinExistence type="predicted"/>
<dbReference type="Proteomes" id="UP000217736">
    <property type="component" value="Chromosome"/>
</dbReference>
<dbReference type="SUPFAM" id="SSF109854">
    <property type="entry name" value="DinB/YfiT-like putative metalloenzymes"/>
    <property type="match status" value="1"/>
</dbReference>
<dbReference type="EMBL" id="AP018164">
    <property type="protein sequence ID" value="BAX92659.1"/>
    <property type="molecule type" value="Genomic_DNA"/>
</dbReference>
<protein>
    <recommendedName>
        <fullName evidence="1">Mycothiol-dependent maleylpyruvate isomerase metal-binding domain-containing protein</fullName>
    </recommendedName>
</protein>
<dbReference type="KEGG" id="mshg:MSG_02515"/>
<dbReference type="Gene3D" id="1.20.120.450">
    <property type="entry name" value="dinb family like domain"/>
    <property type="match status" value="1"/>
</dbReference>
<dbReference type="AlphaFoldDB" id="A0A1Z4EI61"/>
<reference evidence="3" key="1">
    <citation type="submission" date="2017-06" db="EMBL/GenBank/DDBJ databases">
        <title>Complete Genome Sequence of Mycobacterium shigaense.</title>
        <authorList>
            <person name="Fukano H."/>
            <person name="Yoshida M."/>
            <person name="Kazumi Y."/>
            <person name="Ogura Y."/>
            <person name="Mitarai S."/>
            <person name="Hayashi T."/>
            <person name="Hoshino Y."/>
        </authorList>
    </citation>
    <scope>NUCLEOTIDE SEQUENCE [LARGE SCALE GENOMIC DNA]</scope>
    <source>
        <strain evidence="3">UN-152</strain>
    </source>
</reference>
<gene>
    <name evidence="2" type="ORF">MSG_02515</name>
</gene>
<organism evidence="2 3">
    <name type="scientific">Mycobacterium shigaense</name>
    <dbReference type="NCBI Taxonomy" id="722731"/>
    <lineage>
        <taxon>Bacteria</taxon>
        <taxon>Bacillati</taxon>
        <taxon>Actinomycetota</taxon>
        <taxon>Actinomycetes</taxon>
        <taxon>Mycobacteriales</taxon>
        <taxon>Mycobacteriaceae</taxon>
        <taxon>Mycobacterium</taxon>
        <taxon>Mycobacterium simiae complex</taxon>
    </lineage>
</organism>
<feature type="domain" description="Mycothiol-dependent maleylpyruvate isomerase metal-binding" evidence="1">
    <location>
        <begin position="11"/>
        <end position="124"/>
    </location>
</feature>
<name>A0A1Z4EI61_9MYCO</name>
<dbReference type="InterPro" id="IPR017517">
    <property type="entry name" value="Maleyloyr_isom"/>
</dbReference>
<accession>A0A1Z4EI61</accession>
<evidence type="ECO:0000259" key="1">
    <source>
        <dbReference type="Pfam" id="PF11716"/>
    </source>
</evidence>
<evidence type="ECO:0000313" key="3">
    <source>
        <dbReference type="Proteomes" id="UP000217736"/>
    </source>
</evidence>
<dbReference type="InterPro" id="IPR024344">
    <property type="entry name" value="MDMPI_metal-binding"/>
</dbReference>
<evidence type="ECO:0000313" key="2">
    <source>
        <dbReference type="EMBL" id="BAX92659.1"/>
    </source>
</evidence>